<proteinExistence type="predicted"/>
<dbReference type="AlphaFoldDB" id="A0A8B7CN87"/>
<evidence type="ECO:0000256" key="2">
    <source>
        <dbReference type="SAM" id="Phobius"/>
    </source>
</evidence>
<dbReference type="InterPro" id="IPR056874">
    <property type="entry name" value="PHD_dom_pln"/>
</dbReference>
<sequence length="195" mass="21638">MTTGWSDQSPAFQHEDTHANTVLFISTTPQPTFFPFFCIFLLLQSVWLSFSSSLPFSSILPLVSLLSLSLCVCVSKLGTYIAMANANVVCSMCGDIGFPDKLFRCIRCHSRIQHSYCTNYYDERTAGVCDWCLSEERSGQKHGLHSKKSAGRDGPSSNKVKENGDQEESRNRGKSGASSSKPTGRRYKLLKDVLC</sequence>
<keyword evidence="4" id="KW-1185">Reference proteome</keyword>
<feature type="compositionally biased region" description="Basic and acidic residues" evidence="1">
    <location>
        <begin position="159"/>
        <end position="171"/>
    </location>
</feature>
<dbReference type="OrthoDB" id="1935489at2759"/>
<keyword evidence="2" id="KW-0472">Membrane</keyword>
<name>A0A8B7CN87_PHODC</name>
<dbReference type="KEGG" id="pda:103716548"/>
<accession>A0A8B7CN87</accession>
<organism evidence="4 5">
    <name type="scientific">Phoenix dactylifera</name>
    <name type="common">Date palm</name>
    <dbReference type="NCBI Taxonomy" id="42345"/>
    <lineage>
        <taxon>Eukaryota</taxon>
        <taxon>Viridiplantae</taxon>
        <taxon>Streptophyta</taxon>
        <taxon>Embryophyta</taxon>
        <taxon>Tracheophyta</taxon>
        <taxon>Spermatophyta</taxon>
        <taxon>Magnoliopsida</taxon>
        <taxon>Liliopsida</taxon>
        <taxon>Arecaceae</taxon>
        <taxon>Coryphoideae</taxon>
        <taxon>Phoeniceae</taxon>
        <taxon>Phoenix</taxon>
    </lineage>
</organism>
<feature type="region of interest" description="Disordered" evidence="1">
    <location>
        <begin position="142"/>
        <end position="195"/>
    </location>
</feature>
<evidence type="ECO:0000256" key="1">
    <source>
        <dbReference type="SAM" id="MobiDB-lite"/>
    </source>
</evidence>
<feature type="transmembrane region" description="Helical" evidence="2">
    <location>
        <begin position="62"/>
        <end position="83"/>
    </location>
</feature>
<reference evidence="5" key="2">
    <citation type="submission" date="2025-08" db="UniProtKB">
        <authorList>
            <consortium name="RefSeq"/>
        </authorList>
    </citation>
    <scope>IDENTIFICATION</scope>
    <source>
        <tissue evidence="5">Young leaves</tissue>
    </source>
</reference>
<protein>
    <submittedName>
        <fullName evidence="5">Uncharacterized protein LOC103716548</fullName>
    </submittedName>
</protein>
<keyword evidence="2" id="KW-0812">Transmembrane</keyword>
<dbReference type="PANTHER" id="PTHR33779:SF11">
    <property type="entry name" value="OS04G0551600 PROTEIN"/>
    <property type="match status" value="1"/>
</dbReference>
<evidence type="ECO:0000313" key="5">
    <source>
        <dbReference type="RefSeq" id="XP_008802806.2"/>
    </source>
</evidence>
<dbReference type="RefSeq" id="XP_008802806.2">
    <property type="nucleotide sequence ID" value="XM_008804584.4"/>
</dbReference>
<dbReference type="Proteomes" id="UP000228380">
    <property type="component" value="Chromosome 2"/>
</dbReference>
<dbReference type="GeneID" id="103716548"/>
<gene>
    <name evidence="5" type="primary">LOC103716548</name>
</gene>
<evidence type="ECO:0000259" key="3">
    <source>
        <dbReference type="Pfam" id="PF25054"/>
    </source>
</evidence>
<dbReference type="PANTHER" id="PTHR33779">
    <property type="entry name" value="EXPRESSED PROTEIN"/>
    <property type="match status" value="1"/>
</dbReference>
<feature type="domain" description="PHD-type zinc finger plants" evidence="3">
    <location>
        <begin position="91"/>
        <end position="132"/>
    </location>
</feature>
<reference evidence="4" key="1">
    <citation type="journal article" date="2019" name="Nat. Commun.">
        <title>Genome-wide association mapping of date palm fruit traits.</title>
        <authorList>
            <person name="Hazzouri K.M."/>
            <person name="Gros-Balthazard M."/>
            <person name="Flowers J.M."/>
            <person name="Copetti D."/>
            <person name="Lemansour A."/>
            <person name="Lebrun M."/>
            <person name="Masmoudi K."/>
            <person name="Ferrand S."/>
            <person name="Dhar M.I."/>
            <person name="Fresquez Z.A."/>
            <person name="Rosas U."/>
            <person name="Zhang J."/>
            <person name="Talag J."/>
            <person name="Lee S."/>
            <person name="Kudrna D."/>
            <person name="Powell R.F."/>
            <person name="Leitch I.J."/>
            <person name="Krueger R.R."/>
            <person name="Wing R.A."/>
            <person name="Amiri K.M.A."/>
            <person name="Purugganan M.D."/>
        </authorList>
    </citation>
    <scope>NUCLEOTIDE SEQUENCE [LARGE SCALE GENOMIC DNA]</scope>
    <source>
        <strain evidence="4">cv. Khalas</strain>
    </source>
</reference>
<keyword evidence="2" id="KW-1133">Transmembrane helix</keyword>
<evidence type="ECO:0000313" key="4">
    <source>
        <dbReference type="Proteomes" id="UP000228380"/>
    </source>
</evidence>
<dbReference type="Pfam" id="PF25054">
    <property type="entry name" value="PHD_pln"/>
    <property type="match status" value="1"/>
</dbReference>